<feature type="compositionally biased region" description="Polar residues" evidence="2">
    <location>
        <begin position="182"/>
        <end position="192"/>
    </location>
</feature>
<dbReference type="PROSITE" id="PS50157">
    <property type="entry name" value="ZINC_FINGER_C2H2_2"/>
    <property type="match status" value="1"/>
</dbReference>
<evidence type="ECO:0000259" key="3">
    <source>
        <dbReference type="PROSITE" id="PS50157"/>
    </source>
</evidence>
<feature type="region of interest" description="Disordered" evidence="2">
    <location>
        <begin position="1"/>
        <end position="192"/>
    </location>
</feature>
<keyword evidence="1" id="KW-0862">Zinc</keyword>
<keyword evidence="5" id="KW-1185">Reference proteome</keyword>
<evidence type="ECO:0000256" key="1">
    <source>
        <dbReference type="PROSITE-ProRule" id="PRU00042"/>
    </source>
</evidence>
<feature type="non-terminal residue" evidence="4">
    <location>
        <position position="1"/>
    </location>
</feature>
<dbReference type="EMBL" id="JAMKFB020000003">
    <property type="protein sequence ID" value="KAL0198055.1"/>
    <property type="molecule type" value="Genomic_DNA"/>
</dbReference>
<feature type="compositionally biased region" description="Basic residues" evidence="2">
    <location>
        <begin position="134"/>
        <end position="155"/>
    </location>
</feature>
<comment type="caution">
    <text evidence="4">The sequence shown here is derived from an EMBL/GenBank/DDBJ whole genome shotgun (WGS) entry which is preliminary data.</text>
</comment>
<dbReference type="PROSITE" id="PS00028">
    <property type="entry name" value="ZINC_FINGER_C2H2_1"/>
    <property type="match status" value="1"/>
</dbReference>
<dbReference type="InterPro" id="IPR036236">
    <property type="entry name" value="Znf_C2H2_sf"/>
</dbReference>
<feature type="domain" description="C2H2-type" evidence="3">
    <location>
        <begin position="120"/>
        <end position="147"/>
    </location>
</feature>
<keyword evidence="1" id="KW-0479">Metal-binding</keyword>
<dbReference type="Proteomes" id="UP001529510">
    <property type="component" value="Unassembled WGS sequence"/>
</dbReference>
<reference evidence="4 5" key="1">
    <citation type="submission" date="2024-05" db="EMBL/GenBank/DDBJ databases">
        <title>Genome sequencing and assembly of Indian major carp, Cirrhinus mrigala (Hamilton, 1822).</title>
        <authorList>
            <person name="Mohindra V."/>
            <person name="Chowdhury L.M."/>
            <person name="Lal K."/>
            <person name="Jena J.K."/>
        </authorList>
    </citation>
    <scope>NUCLEOTIDE SEQUENCE [LARGE SCALE GENOMIC DNA]</scope>
    <source>
        <strain evidence="4">CM1030</strain>
        <tissue evidence="4">Blood</tissue>
    </source>
</reference>
<proteinExistence type="predicted"/>
<feature type="compositionally biased region" description="Basic and acidic residues" evidence="2">
    <location>
        <begin position="156"/>
        <end position="180"/>
    </location>
</feature>
<gene>
    <name evidence="4" type="ORF">M9458_006595</name>
</gene>
<dbReference type="SUPFAM" id="SSF57667">
    <property type="entry name" value="beta-beta-alpha zinc fingers"/>
    <property type="match status" value="1"/>
</dbReference>
<dbReference type="AlphaFoldDB" id="A0ABD0RIX8"/>
<keyword evidence="1" id="KW-0863">Zinc-finger</keyword>
<protein>
    <recommendedName>
        <fullName evidence="3">C2H2-type domain-containing protein</fullName>
    </recommendedName>
</protein>
<accession>A0ABD0RIX8</accession>
<name>A0ABD0RIX8_CIRMR</name>
<dbReference type="InterPro" id="IPR013087">
    <property type="entry name" value="Znf_C2H2_type"/>
</dbReference>
<evidence type="ECO:0000313" key="4">
    <source>
        <dbReference type="EMBL" id="KAL0198055.1"/>
    </source>
</evidence>
<feature type="compositionally biased region" description="Polar residues" evidence="2">
    <location>
        <begin position="99"/>
        <end position="109"/>
    </location>
</feature>
<dbReference type="GO" id="GO:0008270">
    <property type="term" value="F:zinc ion binding"/>
    <property type="evidence" value="ECO:0007669"/>
    <property type="project" value="UniProtKB-KW"/>
</dbReference>
<evidence type="ECO:0000256" key="2">
    <source>
        <dbReference type="SAM" id="MobiDB-lite"/>
    </source>
</evidence>
<sequence>VLRLATVAKDEAEQSEDIPITDTDEDEQSAELFLMGADEAEQSEDFPIMGTDEAELSVDLSKMGTDEAQQSADLPETGTDEAQQNADLPVAGTDESESISEQSKDTSGQKGEERRKKKGFPCKTCGKSFVLEKKLKKHSRKHIGHKIHDVRKRKREQALMERKLREQEERRREESDRLEAKMSTSNHNPNTT</sequence>
<evidence type="ECO:0000313" key="5">
    <source>
        <dbReference type="Proteomes" id="UP001529510"/>
    </source>
</evidence>
<dbReference type="Gene3D" id="3.30.160.60">
    <property type="entry name" value="Classic Zinc Finger"/>
    <property type="match status" value="1"/>
</dbReference>
<organism evidence="4 5">
    <name type="scientific">Cirrhinus mrigala</name>
    <name type="common">Mrigala</name>
    <dbReference type="NCBI Taxonomy" id="683832"/>
    <lineage>
        <taxon>Eukaryota</taxon>
        <taxon>Metazoa</taxon>
        <taxon>Chordata</taxon>
        <taxon>Craniata</taxon>
        <taxon>Vertebrata</taxon>
        <taxon>Euteleostomi</taxon>
        <taxon>Actinopterygii</taxon>
        <taxon>Neopterygii</taxon>
        <taxon>Teleostei</taxon>
        <taxon>Ostariophysi</taxon>
        <taxon>Cypriniformes</taxon>
        <taxon>Cyprinidae</taxon>
        <taxon>Labeoninae</taxon>
        <taxon>Labeonini</taxon>
        <taxon>Cirrhinus</taxon>
    </lineage>
</organism>
<feature type="non-terminal residue" evidence="4">
    <location>
        <position position="192"/>
    </location>
</feature>